<evidence type="ECO:0000259" key="2">
    <source>
        <dbReference type="Pfam" id="PF00228"/>
    </source>
</evidence>
<keyword evidence="1" id="KW-0732">Signal</keyword>
<evidence type="ECO:0000313" key="3">
    <source>
        <dbReference type="EMBL" id="EFJ17702.1"/>
    </source>
</evidence>
<protein>
    <recommendedName>
        <fullName evidence="2">Bowman-Birk serine protease inhibitors family domain-containing protein</fullName>
    </recommendedName>
</protein>
<dbReference type="InParanoid" id="D8SCF9"/>
<evidence type="ECO:0000256" key="1">
    <source>
        <dbReference type="SAM" id="SignalP"/>
    </source>
</evidence>
<dbReference type="Proteomes" id="UP000001514">
    <property type="component" value="Unassembled WGS sequence"/>
</dbReference>
<feature type="chain" id="PRO_5003122600" description="Bowman-Birk serine protease inhibitors family domain-containing protein" evidence="1">
    <location>
        <begin position="22"/>
        <end position="125"/>
    </location>
</feature>
<keyword evidence="4" id="KW-1185">Reference proteome</keyword>
<dbReference type="AlphaFoldDB" id="D8SCF9"/>
<feature type="domain" description="Bowman-Birk serine protease inhibitors family" evidence="2">
    <location>
        <begin position="99"/>
        <end position="113"/>
    </location>
</feature>
<dbReference type="InterPro" id="IPR000877">
    <property type="entry name" value="Prot_inh_BBI"/>
</dbReference>
<sequence length="125" mass="13172">MAQSIKFAPLIALLLCIAVTAEVLDLPGEFFFVDGAASRPSGCRPNSQCCPNSKFCPKGKYCTVCTKSYPPSCFCTKAPPNCGVGSSCCSDGDCPKGRECSVCTRSIPPICRCGAKHVNGAGYRF</sequence>
<feature type="signal peptide" evidence="1">
    <location>
        <begin position="1"/>
        <end position="21"/>
    </location>
</feature>
<evidence type="ECO:0000313" key="4">
    <source>
        <dbReference type="Proteomes" id="UP000001514"/>
    </source>
</evidence>
<dbReference type="GO" id="GO:0004867">
    <property type="term" value="F:serine-type endopeptidase inhibitor activity"/>
    <property type="evidence" value="ECO:0007669"/>
    <property type="project" value="InterPro"/>
</dbReference>
<accession>D8SCF9</accession>
<reference evidence="3 4" key="1">
    <citation type="journal article" date="2011" name="Science">
        <title>The Selaginella genome identifies genetic changes associated with the evolution of vascular plants.</title>
        <authorList>
            <person name="Banks J.A."/>
            <person name="Nishiyama T."/>
            <person name="Hasebe M."/>
            <person name="Bowman J.L."/>
            <person name="Gribskov M."/>
            <person name="dePamphilis C."/>
            <person name="Albert V.A."/>
            <person name="Aono N."/>
            <person name="Aoyama T."/>
            <person name="Ambrose B.A."/>
            <person name="Ashton N.W."/>
            <person name="Axtell M.J."/>
            <person name="Barker E."/>
            <person name="Barker M.S."/>
            <person name="Bennetzen J.L."/>
            <person name="Bonawitz N.D."/>
            <person name="Chapple C."/>
            <person name="Cheng C."/>
            <person name="Correa L.G."/>
            <person name="Dacre M."/>
            <person name="DeBarry J."/>
            <person name="Dreyer I."/>
            <person name="Elias M."/>
            <person name="Engstrom E.M."/>
            <person name="Estelle M."/>
            <person name="Feng L."/>
            <person name="Finet C."/>
            <person name="Floyd S.K."/>
            <person name="Frommer W.B."/>
            <person name="Fujita T."/>
            <person name="Gramzow L."/>
            <person name="Gutensohn M."/>
            <person name="Harholt J."/>
            <person name="Hattori M."/>
            <person name="Heyl A."/>
            <person name="Hirai T."/>
            <person name="Hiwatashi Y."/>
            <person name="Ishikawa M."/>
            <person name="Iwata M."/>
            <person name="Karol K.G."/>
            <person name="Koehler B."/>
            <person name="Kolukisaoglu U."/>
            <person name="Kubo M."/>
            <person name="Kurata T."/>
            <person name="Lalonde S."/>
            <person name="Li K."/>
            <person name="Li Y."/>
            <person name="Litt A."/>
            <person name="Lyons E."/>
            <person name="Manning G."/>
            <person name="Maruyama T."/>
            <person name="Michael T.P."/>
            <person name="Mikami K."/>
            <person name="Miyazaki S."/>
            <person name="Morinaga S."/>
            <person name="Murata T."/>
            <person name="Mueller-Roeber B."/>
            <person name="Nelson D.R."/>
            <person name="Obara M."/>
            <person name="Oguri Y."/>
            <person name="Olmstead R.G."/>
            <person name="Onodera N."/>
            <person name="Petersen B.L."/>
            <person name="Pils B."/>
            <person name="Prigge M."/>
            <person name="Rensing S.A."/>
            <person name="Riano-Pachon D.M."/>
            <person name="Roberts A.W."/>
            <person name="Sato Y."/>
            <person name="Scheller H.V."/>
            <person name="Schulz B."/>
            <person name="Schulz C."/>
            <person name="Shakirov E.V."/>
            <person name="Shibagaki N."/>
            <person name="Shinohara N."/>
            <person name="Shippen D.E."/>
            <person name="Soerensen I."/>
            <person name="Sotooka R."/>
            <person name="Sugimoto N."/>
            <person name="Sugita M."/>
            <person name="Sumikawa N."/>
            <person name="Tanurdzic M."/>
            <person name="Theissen G."/>
            <person name="Ulvskov P."/>
            <person name="Wakazuki S."/>
            <person name="Weng J.K."/>
            <person name="Willats W.W."/>
            <person name="Wipf D."/>
            <person name="Wolf P.G."/>
            <person name="Yang L."/>
            <person name="Zimmer A.D."/>
            <person name="Zhu Q."/>
            <person name="Mitros T."/>
            <person name="Hellsten U."/>
            <person name="Loque D."/>
            <person name="Otillar R."/>
            <person name="Salamov A."/>
            <person name="Schmutz J."/>
            <person name="Shapiro H."/>
            <person name="Lindquist E."/>
            <person name="Lucas S."/>
            <person name="Rokhsar D."/>
            <person name="Grigoriev I.V."/>
        </authorList>
    </citation>
    <scope>NUCLEOTIDE SEQUENCE [LARGE SCALE GENOMIC DNA]</scope>
</reference>
<name>D8SCF9_SELML</name>
<proteinExistence type="predicted"/>
<dbReference type="GO" id="GO:0005576">
    <property type="term" value="C:extracellular region"/>
    <property type="evidence" value="ECO:0007669"/>
    <property type="project" value="InterPro"/>
</dbReference>
<dbReference type="EMBL" id="GL377612">
    <property type="protein sequence ID" value="EFJ17702.1"/>
    <property type="molecule type" value="Genomic_DNA"/>
</dbReference>
<dbReference type="HOGENOM" id="CLU_2007891_0_0_1"/>
<dbReference type="Gramene" id="EFJ17702">
    <property type="protein sequence ID" value="EFJ17702"/>
    <property type="gene ID" value="SELMODRAFT_444735"/>
</dbReference>
<dbReference type="Pfam" id="PF00228">
    <property type="entry name" value="Bowman-Birk_leg"/>
    <property type="match status" value="1"/>
</dbReference>
<organism evidence="4">
    <name type="scientific">Selaginella moellendorffii</name>
    <name type="common">Spikemoss</name>
    <dbReference type="NCBI Taxonomy" id="88036"/>
    <lineage>
        <taxon>Eukaryota</taxon>
        <taxon>Viridiplantae</taxon>
        <taxon>Streptophyta</taxon>
        <taxon>Embryophyta</taxon>
        <taxon>Tracheophyta</taxon>
        <taxon>Lycopodiopsida</taxon>
        <taxon>Selaginellales</taxon>
        <taxon>Selaginellaceae</taxon>
        <taxon>Selaginella</taxon>
    </lineage>
</organism>
<dbReference type="KEGG" id="smo:SELMODRAFT_444735"/>
<gene>
    <name evidence="3" type="ORF">SELMODRAFT_444735</name>
</gene>